<dbReference type="EMBL" id="LBPV01000038">
    <property type="protein sequence ID" value="KKP64863.1"/>
    <property type="molecule type" value="Genomic_DNA"/>
</dbReference>
<evidence type="ECO:0000313" key="2">
    <source>
        <dbReference type="Proteomes" id="UP000033866"/>
    </source>
</evidence>
<protein>
    <submittedName>
        <fullName evidence="1">Uncharacterized protein</fullName>
    </submittedName>
</protein>
<reference evidence="1 2" key="1">
    <citation type="journal article" date="2015" name="Nature">
        <title>rRNA introns, odd ribosomes, and small enigmatic genomes across a large radiation of phyla.</title>
        <authorList>
            <person name="Brown C.T."/>
            <person name="Hug L.A."/>
            <person name="Thomas B.C."/>
            <person name="Sharon I."/>
            <person name="Castelle C.J."/>
            <person name="Singh A."/>
            <person name="Wilkins M.J."/>
            <person name="Williams K.H."/>
            <person name="Banfield J.F."/>
        </authorList>
    </citation>
    <scope>NUCLEOTIDE SEQUENCE [LARGE SCALE GENOMIC DNA]</scope>
</reference>
<accession>A0A0G0B649</accession>
<sequence length="147" mass="17302">MRKWSQEDIKMFERAREDLEQKSPRLWSLCNEFNSQNPELNARIIPPATNRDWYYLIGTRPVPQFPGVKAERFISDGSRGTIAVNPLSDDDLYEFGTLTQDIRYELDVQVREFRPLNSKDHGQMLRVAYEIKPIFHKFGDSSFSEKE</sequence>
<dbReference type="Proteomes" id="UP000033866">
    <property type="component" value="Unassembled WGS sequence"/>
</dbReference>
<comment type="caution">
    <text evidence="1">The sequence shown here is derived from an EMBL/GenBank/DDBJ whole genome shotgun (WGS) entry which is preliminary data.</text>
</comment>
<proteinExistence type="predicted"/>
<gene>
    <name evidence="1" type="ORF">UR61_C0038G0008</name>
</gene>
<dbReference type="AlphaFoldDB" id="A0A0G0B649"/>
<organism evidence="1 2">
    <name type="scientific">candidate division WS6 bacterium GW2011_GWE1_34_7</name>
    <dbReference type="NCBI Taxonomy" id="1619093"/>
    <lineage>
        <taxon>Bacteria</taxon>
        <taxon>Candidatus Dojkabacteria</taxon>
    </lineage>
</organism>
<evidence type="ECO:0000313" key="1">
    <source>
        <dbReference type="EMBL" id="KKP64863.1"/>
    </source>
</evidence>
<name>A0A0G0B649_9BACT</name>